<evidence type="ECO:0000256" key="1">
    <source>
        <dbReference type="SAM" id="MobiDB-lite"/>
    </source>
</evidence>
<dbReference type="Proteomes" id="UP000006514">
    <property type="component" value="Unassembled WGS sequence"/>
</dbReference>
<evidence type="ECO:0000313" key="2">
    <source>
        <dbReference type="EMBL" id="EJD37526.1"/>
    </source>
</evidence>
<name>J0LHG7_AURST</name>
<proteinExistence type="predicted"/>
<sequence>MVGGHALWDPRQSNETRGGTIGDIGFVEGGIFCKIGNAYTDPPKGLQPLAPPAPGELDMTTIYNASAFIASQKNTISLQLLGTTPAAASPESQVSFTAGYTSQDTECAFLACLGLHREKSIVLGNSQKALKRYLYTNYATLYRNAGNQAVFIVQSSLKASGWIAGVAFGSARVTAAGATLNVPGVGNVGASFSQQSTSGNVAFDVANCQKSVGPIDWSAGRDFMDYTVVVGPAVARRRDIIRAKLALGVTASDSALSAAHRPEQQASSIVDSGGATGNTIGSGDNSGGEIQFGHTGQTPAVADMTVIRAEESSCSEDSEDSNDAPRLPTPLDCILDEFLAQHETFDAVLGDSELLYVYYQTHDQHPCAKDLLYTWDEEQLTNSQGITTLVAFLTALHPRTQGVQTG</sequence>
<dbReference type="AlphaFoldDB" id="J0LHG7"/>
<keyword evidence="3" id="KW-1185">Reference proteome</keyword>
<evidence type="ECO:0000313" key="3">
    <source>
        <dbReference type="Proteomes" id="UP000006514"/>
    </source>
</evidence>
<feature type="region of interest" description="Disordered" evidence="1">
    <location>
        <begin position="1"/>
        <end position="20"/>
    </location>
</feature>
<feature type="region of interest" description="Disordered" evidence="1">
    <location>
        <begin position="258"/>
        <end position="294"/>
    </location>
</feature>
<accession>J0LHG7</accession>
<reference evidence="3" key="1">
    <citation type="journal article" date="2012" name="Science">
        <title>The Paleozoic origin of enzymatic lignin decomposition reconstructed from 31 fungal genomes.</title>
        <authorList>
            <person name="Floudas D."/>
            <person name="Binder M."/>
            <person name="Riley R."/>
            <person name="Barry K."/>
            <person name="Blanchette R.A."/>
            <person name="Henrissat B."/>
            <person name="Martinez A.T."/>
            <person name="Otillar R."/>
            <person name="Spatafora J.W."/>
            <person name="Yadav J.S."/>
            <person name="Aerts A."/>
            <person name="Benoit I."/>
            <person name="Boyd A."/>
            <person name="Carlson A."/>
            <person name="Copeland A."/>
            <person name="Coutinho P.M."/>
            <person name="de Vries R.P."/>
            <person name="Ferreira P."/>
            <person name="Findley K."/>
            <person name="Foster B."/>
            <person name="Gaskell J."/>
            <person name="Glotzer D."/>
            <person name="Gorecki P."/>
            <person name="Heitman J."/>
            <person name="Hesse C."/>
            <person name="Hori C."/>
            <person name="Igarashi K."/>
            <person name="Jurgens J.A."/>
            <person name="Kallen N."/>
            <person name="Kersten P."/>
            <person name="Kohler A."/>
            <person name="Kuees U."/>
            <person name="Kumar T.K.A."/>
            <person name="Kuo A."/>
            <person name="LaButti K."/>
            <person name="Larrondo L.F."/>
            <person name="Lindquist E."/>
            <person name="Ling A."/>
            <person name="Lombard V."/>
            <person name="Lucas S."/>
            <person name="Lundell T."/>
            <person name="Martin R."/>
            <person name="McLaughlin D.J."/>
            <person name="Morgenstern I."/>
            <person name="Morin E."/>
            <person name="Murat C."/>
            <person name="Nagy L.G."/>
            <person name="Nolan M."/>
            <person name="Ohm R.A."/>
            <person name="Patyshakuliyeva A."/>
            <person name="Rokas A."/>
            <person name="Ruiz-Duenas F.J."/>
            <person name="Sabat G."/>
            <person name="Salamov A."/>
            <person name="Samejima M."/>
            <person name="Schmutz J."/>
            <person name="Slot J.C."/>
            <person name="St John F."/>
            <person name="Stenlid J."/>
            <person name="Sun H."/>
            <person name="Sun S."/>
            <person name="Syed K."/>
            <person name="Tsang A."/>
            <person name="Wiebenga A."/>
            <person name="Young D."/>
            <person name="Pisabarro A."/>
            <person name="Eastwood D.C."/>
            <person name="Martin F."/>
            <person name="Cullen D."/>
            <person name="Grigoriev I.V."/>
            <person name="Hibbett D.S."/>
        </authorList>
    </citation>
    <scope>NUCLEOTIDE SEQUENCE [LARGE SCALE GENOMIC DNA]</scope>
    <source>
        <strain evidence="3">TFB10046</strain>
    </source>
</reference>
<dbReference type="OrthoDB" id="3222453at2759"/>
<protein>
    <submittedName>
        <fullName evidence="2">Uncharacterized protein</fullName>
    </submittedName>
</protein>
<gene>
    <name evidence="2" type="ORF">AURDEDRAFT_188048</name>
</gene>
<dbReference type="EMBL" id="JH687839">
    <property type="protein sequence ID" value="EJD37526.1"/>
    <property type="molecule type" value="Genomic_DNA"/>
</dbReference>
<dbReference type="InParanoid" id="J0LHG7"/>
<organism evidence="2 3">
    <name type="scientific">Auricularia subglabra (strain TFB-10046 / SS5)</name>
    <name type="common">White-rot fungus</name>
    <name type="synonym">Auricularia delicata (strain TFB10046)</name>
    <dbReference type="NCBI Taxonomy" id="717982"/>
    <lineage>
        <taxon>Eukaryota</taxon>
        <taxon>Fungi</taxon>
        <taxon>Dikarya</taxon>
        <taxon>Basidiomycota</taxon>
        <taxon>Agaricomycotina</taxon>
        <taxon>Agaricomycetes</taxon>
        <taxon>Auriculariales</taxon>
        <taxon>Auriculariaceae</taxon>
        <taxon>Auricularia</taxon>
    </lineage>
</organism>
<dbReference type="KEGG" id="adl:AURDEDRAFT_188048"/>